<evidence type="ECO:0000256" key="1">
    <source>
        <dbReference type="ARBA" id="ARBA00009566"/>
    </source>
</evidence>
<feature type="region of interest" description="Disordered" evidence="8">
    <location>
        <begin position="1"/>
        <end position="41"/>
    </location>
</feature>
<organism evidence="12 13">
    <name type="scientific">Podarcis lilfordi</name>
    <name type="common">Lilford's wall lizard</name>
    <dbReference type="NCBI Taxonomy" id="74358"/>
    <lineage>
        <taxon>Eukaryota</taxon>
        <taxon>Metazoa</taxon>
        <taxon>Chordata</taxon>
        <taxon>Craniata</taxon>
        <taxon>Vertebrata</taxon>
        <taxon>Euteleostomi</taxon>
        <taxon>Lepidosauria</taxon>
        <taxon>Squamata</taxon>
        <taxon>Bifurcata</taxon>
        <taxon>Unidentata</taxon>
        <taxon>Episquamata</taxon>
        <taxon>Laterata</taxon>
        <taxon>Lacertibaenia</taxon>
        <taxon>Lacertidae</taxon>
        <taxon>Podarcis</taxon>
    </lineage>
</organism>
<evidence type="ECO:0000256" key="3">
    <source>
        <dbReference type="ARBA" id="ARBA00022723"/>
    </source>
</evidence>
<dbReference type="GO" id="GO:0008270">
    <property type="term" value="F:zinc ion binding"/>
    <property type="evidence" value="ECO:0007669"/>
    <property type="project" value="UniProtKB-KW"/>
</dbReference>
<dbReference type="PANTHER" id="PTHR23113:SF157">
    <property type="entry name" value="RAS GUANYL-RELEASING PROTEIN 4"/>
    <property type="match status" value="1"/>
</dbReference>
<reference evidence="12" key="1">
    <citation type="submission" date="2022-12" db="EMBL/GenBank/DDBJ databases">
        <authorList>
            <person name="Alioto T."/>
            <person name="Alioto T."/>
            <person name="Gomez Garrido J."/>
        </authorList>
    </citation>
    <scope>NUCLEOTIDE SEQUENCE</scope>
</reference>
<dbReference type="SUPFAM" id="SSF57889">
    <property type="entry name" value="Cysteine-rich domain"/>
    <property type="match status" value="1"/>
</dbReference>
<dbReference type="InterPro" id="IPR002219">
    <property type="entry name" value="PKC_DAG/PE"/>
</dbReference>
<dbReference type="InterPro" id="IPR020454">
    <property type="entry name" value="DAG/PE-bd"/>
</dbReference>
<dbReference type="PROSITE" id="PS50009">
    <property type="entry name" value="RASGEF_CAT"/>
    <property type="match status" value="1"/>
</dbReference>
<dbReference type="GO" id="GO:0005085">
    <property type="term" value="F:guanyl-nucleotide exchange factor activity"/>
    <property type="evidence" value="ECO:0007669"/>
    <property type="project" value="UniProtKB-KW"/>
</dbReference>
<dbReference type="SMART" id="SM00109">
    <property type="entry name" value="C1"/>
    <property type="match status" value="1"/>
</dbReference>
<evidence type="ECO:0000256" key="2">
    <source>
        <dbReference type="ARBA" id="ARBA00022658"/>
    </source>
</evidence>
<dbReference type="Proteomes" id="UP001178461">
    <property type="component" value="Chromosome 8"/>
</dbReference>
<evidence type="ECO:0000256" key="8">
    <source>
        <dbReference type="SAM" id="MobiDB-lite"/>
    </source>
</evidence>
<dbReference type="PROSITE" id="PS50081">
    <property type="entry name" value="ZF_DAG_PE_2"/>
    <property type="match status" value="1"/>
</dbReference>
<keyword evidence="3" id="KW-0479">Metal-binding</keyword>
<feature type="compositionally biased region" description="Basic residues" evidence="8">
    <location>
        <begin position="29"/>
        <end position="38"/>
    </location>
</feature>
<feature type="domain" description="N-terminal Ras-GEF" evidence="11">
    <location>
        <begin position="55"/>
        <end position="193"/>
    </location>
</feature>
<dbReference type="GO" id="GO:0007265">
    <property type="term" value="P:Ras protein signal transduction"/>
    <property type="evidence" value="ECO:0007669"/>
    <property type="project" value="TreeGrafter"/>
</dbReference>
<sequence length="752" mass="85401">MIRRESKRRSRAEAPSITEGGSLPGAGRISRRKSRRRMTCPNPREINQALASITLGDLNRSCTLDELIEKCLRSFDLDGNLCTSDFMVNMTLTAHSWVVSSAELARLLLTSYPFGGSLLFATYQEASQKKQPERQLRICHFIRYWLLNYPEAFHLDPHLEEAIAEILEVVRKEGQGEHSHLLNTSGTMTRTWTRSLSCQSSPGSGKKRKVSLLFDHLDAGELANHLSYLEFKAFCRLSYLDFQNYVLRGSVRGSPALERAIALCNSISQWVQVMVLNRPTPQQRAEVFTKFIRVTLKLRQLQNFSTLMAIVGGLCHSAIARLKDTHALLPSEITKTLSEMTVLLSSCGNYRTYRRVYADCDGFKIPIVGVHLKDLVTLHEAMPDHVDGGRLNLSKLQSLYEPARELRVLQQASPPFKANKDLVHLLTLSLDLYYTDEEIYSLSYAREPRGSKSLPPTQFKPPMVVEWAPGVTPKPDRITVKRHVQQMIETVFKNYDPEQRGYISEEDFEIISTSFPFSFYGLEREREGAWSREELSEYLMRACAIFSKLGLGFLHNFQEATFKKPSFCDSCNGFLWGVSKQGYRCRDCGMICHKQCKDQVEVECQRRFHSCSSESTLSRTATPAATYHPSSGSEEEAFLFPPRREHSKSPNLVQLSPAGRRRMKHASTQTDADSPQEPRGHSKSLKQLLEELKEVEKERDRLLLVNQSLQSCNSQLEAENSWLLKADSSSLPPFSCWKALAAYNSHLPPKPN</sequence>
<dbReference type="FunFam" id="1.10.840.10:FF:000003">
    <property type="entry name" value="Ras guanyl-releasing protein 3 isoform 1"/>
    <property type="match status" value="1"/>
</dbReference>
<dbReference type="FunFam" id="3.30.60.20:FF:000037">
    <property type="entry name" value="RAS guanyl releasing protein 4"/>
    <property type="match status" value="1"/>
</dbReference>
<keyword evidence="2 7" id="KW-0344">Guanine-nucleotide releasing factor</keyword>
<protein>
    <submittedName>
        <fullName evidence="12">Guanyl-releasing 4</fullName>
    </submittedName>
</protein>
<dbReference type="CDD" id="cd06224">
    <property type="entry name" value="REM"/>
    <property type="match status" value="1"/>
</dbReference>
<dbReference type="CDD" id="cd20863">
    <property type="entry name" value="C1_RASGRP4"/>
    <property type="match status" value="1"/>
</dbReference>
<name>A0AA35PA86_9SAUR</name>
<dbReference type="InterPro" id="IPR001895">
    <property type="entry name" value="RASGEF_cat_dom"/>
</dbReference>
<feature type="compositionally biased region" description="Polar residues" evidence="8">
    <location>
        <begin position="619"/>
        <end position="632"/>
    </location>
</feature>
<dbReference type="Gene3D" id="1.20.870.10">
    <property type="entry name" value="Son of sevenless (SoS) protein Chain: S domain 1"/>
    <property type="match status" value="1"/>
</dbReference>
<feature type="domain" description="Phorbol-ester/DAG-type" evidence="10">
    <location>
        <begin position="554"/>
        <end position="604"/>
    </location>
</feature>
<dbReference type="SMART" id="SM00147">
    <property type="entry name" value="RasGEF"/>
    <property type="match status" value="1"/>
</dbReference>
<keyword evidence="4" id="KW-0863">Zinc-finger</keyword>
<evidence type="ECO:0000259" key="10">
    <source>
        <dbReference type="PROSITE" id="PS50081"/>
    </source>
</evidence>
<dbReference type="SUPFAM" id="SSF48366">
    <property type="entry name" value="Ras GEF"/>
    <property type="match status" value="1"/>
</dbReference>
<dbReference type="SMART" id="SM00229">
    <property type="entry name" value="RasGEFN"/>
    <property type="match status" value="1"/>
</dbReference>
<dbReference type="Pfam" id="PF00130">
    <property type="entry name" value="C1_1"/>
    <property type="match status" value="1"/>
</dbReference>
<dbReference type="InterPro" id="IPR046349">
    <property type="entry name" value="C1-like_sf"/>
</dbReference>
<dbReference type="EMBL" id="OX395133">
    <property type="protein sequence ID" value="CAI5780819.1"/>
    <property type="molecule type" value="Genomic_DNA"/>
</dbReference>
<evidence type="ECO:0000256" key="6">
    <source>
        <dbReference type="ARBA" id="ARBA00022837"/>
    </source>
</evidence>
<dbReference type="PROSITE" id="PS00479">
    <property type="entry name" value="ZF_DAG_PE_1"/>
    <property type="match status" value="1"/>
</dbReference>
<dbReference type="CDD" id="cd00155">
    <property type="entry name" value="RasGEF"/>
    <property type="match status" value="1"/>
</dbReference>
<dbReference type="PANTHER" id="PTHR23113">
    <property type="entry name" value="GUANINE NUCLEOTIDE EXCHANGE FACTOR"/>
    <property type="match status" value="1"/>
</dbReference>
<dbReference type="InterPro" id="IPR000651">
    <property type="entry name" value="Ras-like_Gua-exchang_fac_N"/>
</dbReference>
<dbReference type="AlphaFoldDB" id="A0AA35PA86"/>
<evidence type="ECO:0000313" key="12">
    <source>
        <dbReference type="EMBL" id="CAI5780819.1"/>
    </source>
</evidence>
<dbReference type="InterPro" id="IPR036964">
    <property type="entry name" value="RASGEF_cat_dom_sf"/>
</dbReference>
<keyword evidence="6" id="KW-0106">Calcium</keyword>
<evidence type="ECO:0000256" key="7">
    <source>
        <dbReference type="PROSITE-ProRule" id="PRU00168"/>
    </source>
</evidence>
<proteinExistence type="inferred from homology"/>
<dbReference type="Pfam" id="PF00618">
    <property type="entry name" value="RasGEF_N"/>
    <property type="match status" value="1"/>
</dbReference>
<dbReference type="InterPro" id="IPR011992">
    <property type="entry name" value="EF-hand-dom_pair"/>
</dbReference>
<feature type="domain" description="Ras-GEF" evidence="9">
    <location>
        <begin position="218"/>
        <end position="449"/>
    </location>
</feature>
<dbReference type="PROSITE" id="PS50212">
    <property type="entry name" value="RASGEF_NTER"/>
    <property type="match status" value="1"/>
</dbReference>
<dbReference type="InterPro" id="IPR008937">
    <property type="entry name" value="Ras-like_GEF"/>
</dbReference>
<evidence type="ECO:0000259" key="11">
    <source>
        <dbReference type="PROSITE" id="PS50212"/>
    </source>
</evidence>
<dbReference type="Gene3D" id="1.10.840.10">
    <property type="entry name" value="Ras guanine-nucleotide exchange factors catalytic domain"/>
    <property type="match status" value="1"/>
</dbReference>
<dbReference type="Gene3D" id="3.30.60.20">
    <property type="match status" value="1"/>
</dbReference>
<feature type="region of interest" description="Disordered" evidence="8">
    <location>
        <begin position="619"/>
        <end position="683"/>
    </location>
</feature>
<evidence type="ECO:0000256" key="4">
    <source>
        <dbReference type="ARBA" id="ARBA00022771"/>
    </source>
</evidence>
<dbReference type="GO" id="GO:0005886">
    <property type="term" value="C:plasma membrane"/>
    <property type="evidence" value="ECO:0007669"/>
    <property type="project" value="TreeGrafter"/>
</dbReference>
<accession>A0AA35PA86</accession>
<dbReference type="Pfam" id="PF00617">
    <property type="entry name" value="RasGEF"/>
    <property type="match status" value="1"/>
</dbReference>
<evidence type="ECO:0000256" key="5">
    <source>
        <dbReference type="ARBA" id="ARBA00022833"/>
    </source>
</evidence>
<evidence type="ECO:0000259" key="9">
    <source>
        <dbReference type="PROSITE" id="PS50009"/>
    </source>
</evidence>
<feature type="compositionally biased region" description="Basic residues" evidence="8">
    <location>
        <begin position="1"/>
        <end position="10"/>
    </location>
</feature>
<evidence type="ECO:0000313" key="13">
    <source>
        <dbReference type="Proteomes" id="UP001178461"/>
    </source>
</evidence>
<keyword evidence="13" id="KW-1185">Reference proteome</keyword>
<dbReference type="Gene3D" id="1.10.238.10">
    <property type="entry name" value="EF-hand"/>
    <property type="match status" value="1"/>
</dbReference>
<keyword evidence="5" id="KW-0862">Zinc</keyword>
<dbReference type="InterPro" id="IPR023578">
    <property type="entry name" value="Ras_GEF_dom_sf"/>
</dbReference>
<dbReference type="PRINTS" id="PR00008">
    <property type="entry name" value="DAGPEDOMAIN"/>
</dbReference>
<comment type="similarity">
    <text evidence="1">Belongs to the RASGRP family.</text>
</comment>
<gene>
    <name evidence="12" type="ORF">PODLI_1B007622</name>
</gene>
<dbReference type="SUPFAM" id="SSF47473">
    <property type="entry name" value="EF-hand"/>
    <property type="match status" value="1"/>
</dbReference>